<organism evidence="1 2">
    <name type="scientific">Alcanivorax nanhaiticus</name>
    <dbReference type="NCBI Taxonomy" id="1177154"/>
    <lineage>
        <taxon>Bacteria</taxon>
        <taxon>Pseudomonadati</taxon>
        <taxon>Pseudomonadota</taxon>
        <taxon>Gammaproteobacteria</taxon>
        <taxon>Oceanospirillales</taxon>
        <taxon>Alcanivoracaceae</taxon>
        <taxon>Alcanivorax</taxon>
    </lineage>
</organism>
<dbReference type="STRING" id="1177154.Y5S_02566"/>
<dbReference type="OrthoDB" id="5889552at2"/>
<reference evidence="1 2" key="1">
    <citation type="submission" date="2012-09" db="EMBL/GenBank/DDBJ databases">
        <title>Genome Sequence of alkane-degrading Bacterium Alcanivorax sp. 19-m-6.</title>
        <authorList>
            <person name="Lai Q."/>
            <person name="Shao Z."/>
        </authorList>
    </citation>
    <scope>NUCLEOTIDE SEQUENCE [LARGE SCALE GENOMIC DNA]</scope>
    <source>
        <strain evidence="1 2">19-m-6</strain>
    </source>
</reference>
<name>A0A095SIS4_9GAMM</name>
<dbReference type="eggNOG" id="ENOG5032YCH">
    <property type="taxonomic scope" value="Bacteria"/>
</dbReference>
<sequence>MKHLTVPLAIVSVALTGCIQYAPECGDEETTNLVKQIADREMTNQLGHGSQGLFTYTVNAIRTQSTNKETGAHTCAAQLGITATTNGVTNELPITYTVEVADNGEKFYVNVFGL</sequence>
<keyword evidence="2" id="KW-1185">Reference proteome</keyword>
<accession>A0A095SIS4</accession>
<protein>
    <recommendedName>
        <fullName evidence="3">Lipoprotein</fullName>
    </recommendedName>
</protein>
<comment type="caution">
    <text evidence="1">The sequence shown here is derived from an EMBL/GenBank/DDBJ whole genome shotgun (WGS) entry which is preliminary data.</text>
</comment>
<evidence type="ECO:0000313" key="1">
    <source>
        <dbReference type="EMBL" id="KGD64264.1"/>
    </source>
</evidence>
<evidence type="ECO:0008006" key="3">
    <source>
        <dbReference type="Google" id="ProtNLM"/>
    </source>
</evidence>
<dbReference type="Proteomes" id="UP000029444">
    <property type="component" value="Unassembled WGS sequence"/>
</dbReference>
<dbReference type="RefSeq" id="WP_052041596.1">
    <property type="nucleotide sequence ID" value="NZ_ARXV01000010.1"/>
</dbReference>
<dbReference type="AlphaFoldDB" id="A0A095SIS4"/>
<gene>
    <name evidence="1" type="ORF">Y5S_02566</name>
</gene>
<dbReference type="EMBL" id="ARXV01000010">
    <property type="protein sequence ID" value="KGD64264.1"/>
    <property type="molecule type" value="Genomic_DNA"/>
</dbReference>
<dbReference type="PROSITE" id="PS51257">
    <property type="entry name" value="PROKAR_LIPOPROTEIN"/>
    <property type="match status" value="1"/>
</dbReference>
<dbReference type="PATRIC" id="fig|1177154.3.peg.2602"/>
<evidence type="ECO:0000313" key="2">
    <source>
        <dbReference type="Proteomes" id="UP000029444"/>
    </source>
</evidence>
<proteinExistence type="predicted"/>